<dbReference type="Proteomes" id="UP000674938">
    <property type="component" value="Unassembled WGS sequence"/>
</dbReference>
<evidence type="ECO:0000313" key="2">
    <source>
        <dbReference type="Proteomes" id="UP000674938"/>
    </source>
</evidence>
<dbReference type="AlphaFoldDB" id="A0A940SR23"/>
<keyword evidence="2" id="KW-1185">Reference proteome</keyword>
<comment type="caution">
    <text evidence="1">The sequence shown here is derived from an EMBL/GenBank/DDBJ whole genome shotgun (WGS) entry which is preliminary data.</text>
</comment>
<gene>
    <name evidence="1" type="ORF">I6N95_04825</name>
</gene>
<name>A0A940SR23_9ENTE</name>
<proteinExistence type="predicted"/>
<protein>
    <submittedName>
        <fullName evidence="1">Uncharacterized protein</fullName>
    </submittedName>
</protein>
<organism evidence="1 2">
    <name type="scientific">Vagococcus allomyrinae</name>
    <dbReference type="NCBI Taxonomy" id="2794353"/>
    <lineage>
        <taxon>Bacteria</taxon>
        <taxon>Bacillati</taxon>
        <taxon>Bacillota</taxon>
        <taxon>Bacilli</taxon>
        <taxon>Lactobacillales</taxon>
        <taxon>Enterococcaceae</taxon>
        <taxon>Vagococcus</taxon>
    </lineage>
</organism>
<dbReference type="RefSeq" id="WP_209525224.1">
    <property type="nucleotide sequence ID" value="NZ_JAEEGA010000002.1"/>
</dbReference>
<evidence type="ECO:0000313" key="1">
    <source>
        <dbReference type="EMBL" id="MBP1040332.1"/>
    </source>
</evidence>
<dbReference type="EMBL" id="JAEEGA010000002">
    <property type="protein sequence ID" value="MBP1040332.1"/>
    <property type="molecule type" value="Genomic_DNA"/>
</dbReference>
<accession>A0A940SR23</accession>
<reference evidence="1" key="1">
    <citation type="submission" date="2020-12" db="EMBL/GenBank/DDBJ databases">
        <title>Vagococcus allomyrinae sp. nov. and Enterococcus lavae sp. nov., isolated from the larvae of Allomyrina dichotoma.</title>
        <authorList>
            <person name="Lee S.D."/>
        </authorList>
    </citation>
    <scope>NUCLEOTIDE SEQUENCE</scope>
    <source>
        <strain evidence="1">BWB3-3</strain>
    </source>
</reference>
<sequence length="128" mass="14898">MKQIQMVTLTKYQDTTNYKLIEEGIYQTLFSNELVLKGYYVITLSFELEKELGEWDDRQYPLEDLLDQYYGFISAVIQDELANPVLIIEISTAEGLADIKQFKALVGKHVYNQTIITDQTEYSKLIIE</sequence>